<evidence type="ECO:0000259" key="6">
    <source>
        <dbReference type="Pfam" id="PF02902"/>
    </source>
</evidence>
<dbReference type="AlphaFoldDB" id="A0A2Z6NRQ4"/>
<dbReference type="SUPFAM" id="SSF54001">
    <property type="entry name" value="Cysteine proteinases"/>
    <property type="match status" value="1"/>
</dbReference>
<accession>A0A2Z6NRQ4</accession>
<name>A0A2Z6NRQ4_TRISU</name>
<gene>
    <name evidence="7" type="ORF">TSUD_400320</name>
</gene>
<evidence type="ECO:0000256" key="2">
    <source>
        <dbReference type="ARBA" id="ARBA00022670"/>
    </source>
</evidence>
<feature type="region of interest" description="Disordered" evidence="5">
    <location>
        <begin position="210"/>
        <end position="241"/>
    </location>
</feature>
<keyword evidence="4" id="KW-0175">Coiled coil</keyword>
<evidence type="ECO:0000256" key="1">
    <source>
        <dbReference type="ARBA" id="ARBA00005234"/>
    </source>
</evidence>
<organism evidence="7 8">
    <name type="scientific">Trifolium subterraneum</name>
    <name type="common">Subterranean clover</name>
    <dbReference type="NCBI Taxonomy" id="3900"/>
    <lineage>
        <taxon>Eukaryota</taxon>
        <taxon>Viridiplantae</taxon>
        <taxon>Streptophyta</taxon>
        <taxon>Embryophyta</taxon>
        <taxon>Tracheophyta</taxon>
        <taxon>Spermatophyta</taxon>
        <taxon>Magnoliopsida</taxon>
        <taxon>eudicotyledons</taxon>
        <taxon>Gunneridae</taxon>
        <taxon>Pentapetalae</taxon>
        <taxon>rosids</taxon>
        <taxon>fabids</taxon>
        <taxon>Fabales</taxon>
        <taxon>Fabaceae</taxon>
        <taxon>Papilionoideae</taxon>
        <taxon>50 kb inversion clade</taxon>
        <taxon>NPAAA clade</taxon>
        <taxon>Hologalegina</taxon>
        <taxon>IRL clade</taxon>
        <taxon>Trifolieae</taxon>
        <taxon>Trifolium</taxon>
    </lineage>
</organism>
<dbReference type="OrthoDB" id="10560736at2759"/>
<reference evidence="8" key="1">
    <citation type="journal article" date="2017" name="Front. Plant Sci.">
        <title>Climate Clever Clovers: New Paradigm to Reduce the Environmental Footprint of Ruminants by Breeding Low Methanogenic Forages Utilizing Haplotype Variation.</title>
        <authorList>
            <person name="Kaur P."/>
            <person name="Appels R."/>
            <person name="Bayer P.E."/>
            <person name="Keeble-Gagnere G."/>
            <person name="Wang J."/>
            <person name="Hirakawa H."/>
            <person name="Shirasawa K."/>
            <person name="Vercoe P."/>
            <person name="Stefanova K."/>
            <person name="Durmic Z."/>
            <person name="Nichols P."/>
            <person name="Revell C."/>
            <person name="Isobe S.N."/>
            <person name="Edwards D."/>
            <person name="Erskine W."/>
        </authorList>
    </citation>
    <scope>NUCLEOTIDE SEQUENCE [LARGE SCALE GENOMIC DNA]</scope>
    <source>
        <strain evidence="8">cv. Daliak</strain>
    </source>
</reference>
<dbReference type="Proteomes" id="UP000242715">
    <property type="component" value="Unassembled WGS sequence"/>
</dbReference>
<dbReference type="EMBL" id="DF974074">
    <property type="protein sequence ID" value="GAU44813.1"/>
    <property type="molecule type" value="Genomic_DNA"/>
</dbReference>
<dbReference type="InterPro" id="IPR003653">
    <property type="entry name" value="Peptidase_C48_C"/>
</dbReference>
<feature type="coiled-coil region" evidence="4">
    <location>
        <begin position="60"/>
        <end position="87"/>
    </location>
</feature>
<keyword evidence="2" id="KW-0645">Protease</keyword>
<evidence type="ECO:0000256" key="4">
    <source>
        <dbReference type="SAM" id="Coils"/>
    </source>
</evidence>
<protein>
    <recommendedName>
        <fullName evidence="6">Ubiquitin-like protease family profile domain-containing protein</fullName>
    </recommendedName>
</protein>
<evidence type="ECO:0000256" key="3">
    <source>
        <dbReference type="ARBA" id="ARBA00022801"/>
    </source>
</evidence>
<proteinExistence type="inferred from homology"/>
<sequence>MTSTSSTGRQSFAATGTSTGEHMFSLNEFEKFGPKELEETYQQLMMDGLPIETQQPNDEVHVLRNVIDELIKENQRLSQKIDNMETTQGKMLIILLDLKNNHLNGQANIQVAVEPLRKKNSIPVIHAPDVQTMTNEGKSNAGVTKKIHGLKGISPVIICNDEGEAAQKDAFGSSVSQGKGKSVAIEHQNRDDSRAPMNVPVVDSTNVFKKLSFTPSPSTSKRRNPPTPLNKRTEPPFRIPGSSSKNFNPIVFKVEDYCWGLRADFQCMIPEGYIITIMANTVTWNQRNTLNKEVWCLPPLFATQIDMKTSEDVLEKMFGNQFMPPFQHLKFIYVPIEDHELFHWYLMVINIPLRKIYHLDTNMTESIIKKKHEKIRAVMDESIMRVRMVMALLLGAHNECRELILEAANALWLDLHVKRDLALNLKRQRRSPQVRDEMH</sequence>
<dbReference type="GO" id="GO:0008234">
    <property type="term" value="F:cysteine-type peptidase activity"/>
    <property type="evidence" value="ECO:0007669"/>
    <property type="project" value="InterPro"/>
</dbReference>
<keyword evidence="3" id="KW-0378">Hydrolase</keyword>
<feature type="compositionally biased region" description="Polar residues" evidence="5">
    <location>
        <begin position="210"/>
        <end position="219"/>
    </location>
</feature>
<feature type="domain" description="Ubiquitin-like protease family profile" evidence="6">
    <location>
        <begin position="323"/>
        <end position="378"/>
    </location>
</feature>
<evidence type="ECO:0000313" key="7">
    <source>
        <dbReference type="EMBL" id="GAU44813.1"/>
    </source>
</evidence>
<evidence type="ECO:0000256" key="5">
    <source>
        <dbReference type="SAM" id="MobiDB-lite"/>
    </source>
</evidence>
<comment type="similarity">
    <text evidence="1">Belongs to the peptidase C48 family.</text>
</comment>
<dbReference type="Pfam" id="PF02902">
    <property type="entry name" value="Peptidase_C48"/>
    <property type="match status" value="1"/>
</dbReference>
<dbReference type="InterPro" id="IPR038765">
    <property type="entry name" value="Papain-like_cys_pep_sf"/>
</dbReference>
<dbReference type="Gene3D" id="3.40.395.10">
    <property type="entry name" value="Adenoviral Proteinase, Chain A"/>
    <property type="match status" value="1"/>
</dbReference>
<evidence type="ECO:0000313" key="8">
    <source>
        <dbReference type="Proteomes" id="UP000242715"/>
    </source>
</evidence>
<keyword evidence="8" id="KW-1185">Reference proteome</keyword>
<dbReference type="GO" id="GO:0006508">
    <property type="term" value="P:proteolysis"/>
    <property type="evidence" value="ECO:0007669"/>
    <property type="project" value="UniProtKB-KW"/>
</dbReference>